<feature type="region of interest" description="Disordered" evidence="1">
    <location>
        <begin position="50"/>
        <end position="69"/>
    </location>
</feature>
<name>A0AAV7EAZ8_ARIFI</name>
<evidence type="ECO:0000313" key="3">
    <source>
        <dbReference type="Proteomes" id="UP000825729"/>
    </source>
</evidence>
<accession>A0AAV7EAZ8</accession>
<gene>
    <name evidence="2" type="ORF">H6P81_016356</name>
</gene>
<comment type="caution">
    <text evidence="2">The sequence shown here is derived from an EMBL/GenBank/DDBJ whole genome shotgun (WGS) entry which is preliminary data.</text>
</comment>
<proteinExistence type="predicted"/>
<dbReference type="EMBL" id="JAINDJ010000006">
    <property type="protein sequence ID" value="KAG9445016.1"/>
    <property type="molecule type" value="Genomic_DNA"/>
</dbReference>
<dbReference type="AlphaFoldDB" id="A0AAV7EAZ8"/>
<protein>
    <submittedName>
        <fullName evidence="2">Uncharacterized protein</fullName>
    </submittedName>
</protein>
<keyword evidence="3" id="KW-1185">Reference proteome</keyword>
<sequence length="133" mass="14876">MEPQMLPEKSKHVIFSIDFAYNAKTTLGYNFDKNTTYIPAFRQGLELVAPPEETQSNSPPRVAPSKTKVWKQQQQYSTMAIVMFDNDESDVWQGQQQHSTWGSIATSVENGSEESDEAKNKVQTRSGGLMGGL</sequence>
<organism evidence="2 3">
    <name type="scientific">Aristolochia fimbriata</name>
    <name type="common">White veined hardy Dutchman's pipe vine</name>
    <dbReference type="NCBI Taxonomy" id="158543"/>
    <lineage>
        <taxon>Eukaryota</taxon>
        <taxon>Viridiplantae</taxon>
        <taxon>Streptophyta</taxon>
        <taxon>Embryophyta</taxon>
        <taxon>Tracheophyta</taxon>
        <taxon>Spermatophyta</taxon>
        <taxon>Magnoliopsida</taxon>
        <taxon>Magnoliidae</taxon>
        <taxon>Piperales</taxon>
        <taxon>Aristolochiaceae</taxon>
        <taxon>Aristolochia</taxon>
    </lineage>
</organism>
<dbReference type="Proteomes" id="UP000825729">
    <property type="component" value="Unassembled WGS sequence"/>
</dbReference>
<feature type="region of interest" description="Disordered" evidence="1">
    <location>
        <begin position="92"/>
        <end position="133"/>
    </location>
</feature>
<evidence type="ECO:0000313" key="2">
    <source>
        <dbReference type="EMBL" id="KAG9445016.1"/>
    </source>
</evidence>
<evidence type="ECO:0000256" key="1">
    <source>
        <dbReference type="SAM" id="MobiDB-lite"/>
    </source>
</evidence>
<reference evidence="2 3" key="1">
    <citation type="submission" date="2021-07" db="EMBL/GenBank/DDBJ databases">
        <title>The Aristolochia fimbriata genome: insights into angiosperm evolution, floral development and chemical biosynthesis.</title>
        <authorList>
            <person name="Jiao Y."/>
        </authorList>
    </citation>
    <scope>NUCLEOTIDE SEQUENCE [LARGE SCALE GENOMIC DNA]</scope>
    <source>
        <strain evidence="2">IBCAS-2021</strain>
        <tissue evidence="2">Leaf</tissue>
    </source>
</reference>
<feature type="compositionally biased region" description="Polar residues" evidence="1">
    <location>
        <begin position="92"/>
        <end position="110"/>
    </location>
</feature>